<feature type="region of interest" description="Disordered" evidence="1">
    <location>
        <begin position="1"/>
        <end position="87"/>
    </location>
</feature>
<feature type="region of interest" description="Disordered" evidence="1">
    <location>
        <begin position="250"/>
        <end position="272"/>
    </location>
</feature>
<protein>
    <submittedName>
        <fullName evidence="2">Uncharacterized protein</fullName>
    </submittedName>
</protein>
<feature type="compositionally biased region" description="Polar residues" evidence="1">
    <location>
        <begin position="260"/>
        <end position="272"/>
    </location>
</feature>
<keyword evidence="3" id="KW-1185">Reference proteome</keyword>
<comment type="caution">
    <text evidence="2">The sequence shown here is derived from an EMBL/GenBank/DDBJ whole genome shotgun (WGS) entry which is preliminary data.</text>
</comment>
<evidence type="ECO:0000313" key="2">
    <source>
        <dbReference type="EMBL" id="KAK6507846.1"/>
    </source>
</evidence>
<proteinExistence type="predicted"/>
<feature type="compositionally biased region" description="Basic residues" evidence="1">
    <location>
        <begin position="106"/>
        <end position="118"/>
    </location>
</feature>
<sequence>MDKRTQYKGPRNLPRCLQPYRTRKLGPCPTGAAATPTSRTATEGEQPSSPTGNPTSEESGPESTAPSENSDQDADENEGFEEKKKTKMRALLFILEFQRLYEINSKIRRTGTRGRRPPAPRASNSEKRTKTTDELKVPCDSEIGAPSGSSPSKYCEAGPSTASDRSQSSENLGAAPSNTEFCTPNKSFKRRRKRDRGEGNDEGEDEDPSPPQKRPKKKDLISLGGKLACPFAKGDPDNHQQCLAIGRQNLSGIKPGHSGTMATNTTFGPRSI</sequence>
<feature type="compositionally biased region" description="Polar residues" evidence="1">
    <location>
        <begin position="160"/>
        <end position="186"/>
    </location>
</feature>
<name>A0AAV9WHD2_9PEZI</name>
<feature type="region of interest" description="Disordered" evidence="1">
    <location>
        <begin position="105"/>
        <end position="221"/>
    </location>
</feature>
<feature type="compositionally biased region" description="Basic and acidic residues" evidence="1">
    <location>
        <begin position="124"/>
        <end position="139"/>
    </location>
</feature>
<evidence type="ECO:0000256" key="1">
    <source>
        <dbReference type="SAM" id="MobiDB-lite"/>
    </source>
</evidence>
<feature type="compositionally biased region" description="Polar residues" evidence="1">
    <location>
        <begin position="35"/>
        <end position="69"/>
    </location>
</feature>
<dbReference type="EMBL" id="JAVHJL010000003">
    <property type="protein sequence ID" value="KAK6507846.1"/>
    <property type="molecule type" value="Genomic_DNA"/>
</dbReference>
<reference evidence="2 3" key="1">
    <citation type="submission" date="2023-08" db="EMBL/GenBank/DDBJ databases">
        <authorList>
            <person name="Palmer J.M."/>
        </authorList>
    </citation>
    <scope>NUCLEOTIDE SEQUENCE [LARGE SCALE GENOMIC DNA]</scope>
    <source>
        <strain evidence="2 3">TWF481</strain>
    </source>
</reference>
<organism evidence="2 3">
    <name type="scientific">Arthrobotrys musiformis</name>
    <dbReference type="NCBI Taxonomy" id="47236"/>
    <lineage>
        <taxon>Eukaryota</taxon>
        <taxon>Fungi</taxon>
        <taxon>Dikarya</taxon>
        <taxon>Ascomycota</taxon>
        <taxon>Pezizomycotina</taxon>
        <taxon>Orbiliomycetes</taxon>
        <taxon>Orbiliales</taxon>
        <taxon>Orbiliaceae</taxon>
        <taxon>Arthrobotrys</taxon>
    </lineage>
</organism>
<dbReference type="Proteomes" id="UP001370758">
    <property type="component" value="Unassembled WGS sequence"/>
</dbReference>
<dbReference type="AlphaFoldDB" id="A0AAV9WHD2"/>
<gene>
    <name evidence="2" type="ORF">TWF481_006268</name>
</gene>
<feature type="compositionally biased region" description="Acidic residues" evidence="1">
    <location>
        <begin position="70"/>
        <end position="79"/>
    </location>
</feature>
<evidence type="ECO:0000313" key="3">
    <source>
        <dbReference type="Proteomes" id="UP001370758"/>
    </source>
</evidence>
<accession>A0AAV9WHD2</accession>